<dbReference type="Pfam" id="PF00005">
    <property type="entry name" value="ABC_tran"/>
    <property type="match status" value="1"/>
</dbReference>
<feature type="domain" description="ABC transporter" evidence="4">
    <location>
        <begin position="2"/>
        <end position="207"/>
    </location>
</feature>
<dbReference type="InterPro" id="IPR051782">
    <property type="entry name" value="ABC_Transporter_VariousFunc"/>
</dbReference>
<sequence>MLEVNQFRKKYNQHLVLEISELRISEGIHWFVGKNGSGKSTFFKSLAGIIPFEGSLLFQNMSPHDQKCKFLVNYSEAEPKYPDFVTAKDILTFIAYAKKAPSGQLADLVSHFGVVDYWENNIGTYSSGMLKKVSLVSGFLGRPQLIILDEPFILVDATSIDKLYEIVARTQAEHGTSFFLSSHQDLLPEKLKIDSVFIVDNKTIVKQ</sequence>
<dbReference type="InterPro" id="IPR017871">
    <property type="entry name" value="ABC_transporter-like_CS"/>
</dbReference>
<dbReference type="GO" id="GO:0005524">
    <property type="term" value="F:ATP binding"/>
    <property type="evidence" value="ECO:0007669"/>
    <property type="project" value="UniProtKB-KW"/>
</dbReference>
<keyword evidence="1" id="KW-0813">Transport</keyword>
<dbReference type="PROSITE" id="PS50893">
    <property type="entry name" value="ABC_TRANSPORTER_2"/>
    <property type="match status" value="1"/>
</dbReference>
<evidence type="ECO:0000256" key="3">
    <source>
        <dbReference type="ARBA" id="ARBA00022840"/>
    </source>
</evidence>
<comment type="caution">
    <text evidence="5">The sequence shown here is derived from an EMBL/GenBank/DDBJ whole genome shotgun (WGS) entry which is preliminary data.</text>
</comment>
<dbReference type="Gene3D" id="3.40.50.300">
    <property type="entry name" value="P-loop containing nucleotide triphosphate hydrolases"/>
    <property type="match status" value="1"/>
</dbReference>
<dbReference type="Proteomes" id="UP001204144">
    <property type="component" value="Unassembled WGS sequence"/>
</dbReference>
<dbReference type="EMBL" id="RJUF01000173">
    <property type="protein sequence ID" value="MCP9764408.1"/>
    <property type="molecule type" value="Genomic_DNA"/>
</dbReference>
<dbReference type="InterPro" id="IPR027417">
    <property type="entry name" value="P-loop_NTPase"/>
</dbReference>
<dbReference type="PANTHER" id="PTHR42939">
    <property type="entry name" value="ABC TRANSPORTER ATP-BINDING PROTEIN ALBC-RELATED"/>
    <property type="match status" value="1"/>
</dbReference>
<dbReference type="InterPro" id="IPR003439">
    <property type="entry name" value="ABC_transporter-like_ATP-bd"/>
</dbReference>
<accession>A0AAE3KTU5</accession>
<keyword evidence="2" id="KW-0547">Nucleotide-binding</keyword>
<evidence type="ECO:0000256" key="1">
    <source>
        <dbReference type="ARBA" id="ARBA00022448"/>
    </source>
</evidence>
<keyword evidence="3 5" id="KW-0067">ATP-binding</keyword>
<protein>
    <submittedName>
        <fullName evidence="5">ATP-binding cassette domain-containing protein</fullName>
    </submittedName>
</protein>
<proteinExistence type="predicted"/>
<organism evidence="5 6">
    <name type="scientific">Lacihabitans soyangensis</name>
    <dbReference type="NCBI Taxonomy" id="869394"/>
    <lineage>
        <taxon>Bacteria</taxon>
        <taxon>Pseudomonadati</taxon>
        <taxon>Bacteroidota</taxon>
        <taxon>Cytophagia</taxon>
        <taxon>Cytophagales</taxon>
        <taxon>Leadbetterellaceae</taxon>
        <taxon>Lacihabitans</taxon>
    </lineage>
</organism>
<keyword evidence="6" id="KW-1185">Reference proteome</keyword>
<dbReference type="PROSITE" id="PS00211">
    <property type="entry name" value="ABC_TRANSPORTER_1"/>
    <property type="match status" value="1"/>
</dbReference>
<evidence type="ECO:0000313" key="5">
    <source>
        <dbReference type="EMBL" id="MCP9764408.1"/>
    </source>
</evidence>
<dbReference type="AlphaFoldDB" id="A0AAE3KTU5"/>
<dbReference type="PANTHER" id="PTHR42939:SF1">
    <property type="entry name" value="ABC TRANSPORTER ATP-BINDING PROTEIN ALBC-RELATED"/>
    <property type="match status" value="1"/>
</dbReference>
<reference evidence="5 6" key="1">
    <citation type="submission" date="2018-11" db="EMBL/GenBank/DDBJ databases">
        <title>Novel bacteria species description.</title>
        <authorList>
            <person name="Han J.-H."/>
        </authorList>
    </citation>
    <scope>NUCLEOTIDE SEQUENCE [LARGE SCALE GENOMIC DNA]</scope>
    <source>
        <strain evidence="5 6">KCTC23259</strain>
    </source>
</reference>
<evidence type="ECO:0000256" key="2">
    <source>
        <dbReference type="ARBA" id="ARBA00022741"/>
    </source>
</evidence>
<dbReference type="SUPFAM" id="SSF52540">
    <property type="entry name" value="P-loop containing nucleoside triphosphate hydrolases"/>
    <property type="match status" value="1"/>
</dbReference>
<dbReference type="GO" id="GO:0016887">
    <property type="term" value="F:ATP hydrolysis activity"/>
    <property type="evidence" value="ECO:0007669"/>
    <property type="project" value="InterPro"/>
</dbReference>
<evidence type="ECO:0000259" key="4">
    <source>
        <dbReference type="PROSITE" id="PS50893"/>
    </source>
</evidence>
<name>A0AAE3KTU5_9BACT</name>
<evidence type="ECO:0000313" key="6">
    <source>
        <dbReference type="Proteomes" id="UP001204144"/>
    </source>
</evidence>
<gene>
    <name evidence="5" type="ORF">EGI31_15795</name>
</gene>